<organism evidence="1 2">
    <name type="scientific">Methanofollis fontis</name>
    <dbReference type="NCBI Taxonomy" id="2052832"/>
    <lineage>
        <taxon>Archaea</taxon>
        <taxon>Methanobacteriati</taxon>
        <taxon>Methanobacteriota</taxon>
        <taxon>Stenosarchaea group</taxon>
        <taxon>Methanomicrobia</taxon>
        <taxon>Methanomicrobiales</taxon>
        <taxon>Methanomicrobiaceae</taxon>
        <taxon>Methanofollis</taxon>
    </lineage>
</organism>
<dbReference type="RefSeq" id="WP_130646996.1">
    <property type="nucleotide sequence ID" value="NZ_PGCL01000003.1"/>
</dbReference>
<dbReference type="EMBL" id="PGCL01000003">
    <property type="protein sequence ID" value="TAJ43936.1"/>
    <property type="molecule type" value="Genomic_DNA"/>
</dbReference>
<protein>
    <submittedName>
        <fullName evidence="1">Uncharacterized protein</fullName>
    </submittedName>
</protein>
<proteinExistence type="predicted"/>
<comment type="caution">
    <text evidence="1">The sequence shown here is derived from an EMBL/GenBank/DDBJ whole genome shotgun (WGS) entry which is preliminary data.</text>
</comment>
<dbReference type="Proteomes" id="UP000292580">
    <property type="component" value="Unassembled WGS sequence"/>
</dbReference>
<keyword evidence="2" id="KW-1185">Reference proteome</keyword>
<dbReference type="OrthoDB" id="106510at2157"/>
<sequence>MKNRIRILAALLVIAALALPAGAFTADRLDIAIEENGTATITFDYTLSWIEDVAVFFRIADPADELKSALETFSGRSVDVVSVSDRSATFSVESFVHIAEKGNETIYTTPSINLTQSEEALKDYWFAPLIDADFSPAVTVITFPDGSQQVYENIAEIPKTSKSL</sequence>
<evidence type="ECO:0000313" key="1">
    <source>
        <dbReference type="EMBL" id="TAJ43936.1"/>
    </source>
</evidence>
<dbReference type="AlphaFoldDB" id="A0A483CWD0"/>
<evidence type="ECO:0000313" key="2">
    <source>
        <dbReference type="Proteomes" id="UP000292580"/>
    </source>
</evidence>
<reference evidence="1 2" key="1">
    <citation type="submission" date="2017-11" db="EMBL/GenBank/DDBJ databases">
        <title>Isolation and Characterization of Methanofollis Species from Methane Seep Offshore SW Taiwan.</title>
        <authorList>
            <person name="Teng N.-H."/>
            <person name="Lai M.-C."/>
            <person name="Chen S.-C."/>
        </authorList>
    </citation>
    <scope>NUCLEOTIDE SEQUENCE [LARGE SCALE GENOMIC DNA]</scope>
    <source>
        <strain evidence="1 2">FWC-SCC2</strain>
    </source>
</reference>
<accession>A0A483CWD0</accession>
<name>A0A483CWD0_9EURY</name>
<gene>
    <name evidence="1" type="ORF">CUJ86_07720</name>
</gene>